<name>A0A0A8YWM8_ARUDO</name>
<accession>A0A0A8YWM8</accession>
<reference evidence="1" key="2">
    <citation type="journal article" date="2015" name="Data Brief">
        <title>Shoot transcriptome of the giant reed, Arundo donax.</title>
        <authorList>
            <person name="Barrero R.A."/>
            <person name="Guerrero F.D."/>
            <person name="Moolhuijzen P."/>
            <person name="Goolsby J.A."/>
            <person name="Tidwell J."/>
            <person name="Bellgard S.E."/>
            <person name="Bellgard M.I."/>
        </authorList>
    </citation>
    <scope>NUCLEOTIDE SEQUENCE</scope>
    <source>
        <tissue evidence="1">Shoot tissue taken approximately 20 cm above the soil surface</tissue>
    </source>
</reference>
<reference evidence="1" key="1">
    <citation type="submission" date="2014-09" db="EMBL/GenBank/DDBJ databases">
        <authorList>
            <person name="Magalhaes I.L.F."/>
            <person name="Oliveira U."/>
            <person name="Santos F.R."/>
            <person name="Vidigal T.H.D.A."/>
            <person name="Brescovit A.D."/>
            <person name="Santos A.J."/>
        </authorList>
    </citation>
    <scope>NUCLEOTIDE SEQUENCE</scope>
    <source>
        <tissue evidence="1">Shoot tissue taken approximately 20 cm above the soil surface</tissue>
    </source>
</reference>
<protein>
    <submittedName>
        <fullName evidence="1">Uncharacterized protein</fullName>
    </submittedName>
</protein>
<dbReference type="EMBL" id="GBRH01270893">
    <property type="protein sequence ID" value="JAD27002.1"/>
    <property type="molecule type" value="Transcribed_RNA"/>
</dbReference>
<dbReference type="AlphaFoldDB" id="A0A0A8YWM8"/>
<proteinExistence type="predicted"/>
<organism evidence="1">
    <name type="scientific">Arundo donax</name>
    <name type="common">Giant reed</name>
    <name type="synonym">Donax arundinaceus</name>
    <dbReference type="NCBI Taxonomy" id="35708"/>
    <lineage>
        <taxon>Eukaryota</taxon>
        <taxon>Viridiplantae</taxon>
        <taxon>Streptophyta</taxon>
        <taxon>Embryophyta</taxon>
        <taxon>Tracheophyta</taxon>
        <taxon>Spermatophyta</taxon>
        <taxon>Magnoliopsida</taxon>
        <taxon>Liliopsida</taxon>
        <taxon>Poales</taxon>
        <taxon>Poaceae</taxon>
        <taxon>PACMAD clade</taxon>
        <taxon>Arundinoideae</taxon>
        <taxon>Arundineae</taxon>
        <taxon>Arundo</taxon>
    </lineage>
</organism>
<sequence>MENLGVQNYGPQGFLFRTLMHWQGLMPSKLGGREGLGPNVGRNLAVY</sequence>
<evidence type="ECO:0000313" key="1">
    <source>
        <dbReference type="EMBL" id="JAD27002.1"/>
    </source>
</evidence>